<accession>A0A678ZN05</accession>
<evidence type="ECO:0000313" key="4">
    <source>
        <dbReference type="Proteomes" id="UP000434907"/>
    </source>
</evidence>
<dbReference type="Pfam" id="PF02342">
    <property type="entry name" value="TerD"/>
    <property type="match status" value="1"/>
</dbReference>
<reference evidence="3 4" key="1">
    <citation type="submission" date="2018-12" db="EMBL/GenBank/DDBJ databases">
        <authorList>
            <person name="Shneider M.M."/>
            <person name="Kabilov M.R."/>
            <person name="Miroshnikov K.A."/>
        </authorList>
    </citation>
    <scope>NUCLEOTIDE SEQUENCE [LARGE SCALE GENOMIC DNA]</scope>
</reference>
<evidence type="ECO:0000256" key="1">
    <source>
        <dbReference type="ARBA" id="ARBA00008775"/>
    </source>
</evidence>
<dbReference type="Proteomes" id="UP000434907">
    <property type="component" value="Segment"/>
</dbReference>
<dbReference type="EMBL" id="MK290738">
    <property type="protein sequence ID" value="AZV02239.1"/>
    <property type="molecule type" value="Genomic_DNA"/>
</dbReference>
<name>A0A678ZN05_9CAUD</name>
<dbReference type="CDD" id="cd06974">
    <property type="entry name" value="TerD_like"/>
    <property type="match status" value="1"/>
</dbReference>
<evidence type="ECO:0000259" key="2">
    <source>
        <dbReference type="Pfam" id="PF02342"/>
    </source>
</evidence>
<keyword evidence="4" id="KW-1185">Reference proteome</keyword>
<sequence length="193" mass="20199">MLQLQKNASINLTKAVANLTRYAVGLSWDANTDLDAVAVALGADGKIINPSDANVAYYGNCTGNSFDAPVNPVAGITHSGDARDGAAAGDDETITIDTTKLRSDIKRVLIAITSYSDGEPVTFSSAAAPVARLYDQNGKVLFEVKLDENAAFSTAVEFVEFSKADNGEWSVKNLTNPIGECSANGLSDVLAAH</sequence>
<organism evidence="3 4">
    <name type="scientific">Pectobacterium phage Arno18</name>
    <dbReference type="NCBI Taxonomy" id="2500578"/>
    <lineage>
        <taxon>Viruses</taxon>
        <taxon>Duplodnaviria</taxon>
        <taxon>Heunggongvirae</taxon>
        <taxon>Uroviricota</taxon>
        <taxon>Caudoviricetes</taxon>
        <taxon>Andersonviridae</taxon>
        <taxon>Andersonviridae incertae sedis</taxon>
        <taxon>Arnovirus</taxon>
        <taxon>Arnovirus arno18</taxon>
    </lineage>
</organism>
<protein>
    <recommendedName>
        <fullName evidence="2">TerD domain-containing protein</fullName>
    </recommendedName>
</protein>
<evidence type="ECO:0000313" key="3">
    <source>
        <dbReference type="EMBL" id="AZV02239.1"/>
    </source>
</evidence>
<gene>
    <name evidence="3" type="ORF">Arno18_53</name>
</gene>
<dbReference type="InterPro" id="IPR003325">
    <property type="entry name" value="TerD"/>
</dbReference>
<comment type="similarity">
    <text evidence="1">Belongs to the CAPAB/TerDEXZ family.</text>
</comment>
<dbReference type="PANTHER" id="PTHR32097">
    <property type="entry name" value="CAMP-BINDING PROTEIN 1-RELATED"/>
    <property type="match status" value="1"/>
</dbReference>
<dbReference type="Gene3D" id="2.60.60.30">
    <property type="entry name" value="sav2460 like domains"/>
    <property type="match status" value="1"/>
</dbReference>
<dbReference type="InterPro" id="IPR051324">
    <property type="entry name" value="Stress/Tellurium_Resist"/>
</dbReference>
<dbReference type="PANTHER" id="PTHR32097:SF4">
    <property type="entry name" value="GENERAL STRESS PROTEIN 16U"/>
    <property type="match status" value="1"/>
</dbReference>
<feature type="domain" description="TerD" evidence="2">
    <location>
        <begin position="2"/>
        <end position="189"/>
    </location>
</feature>
<proteinExistence type="inferred from homology"/>